<sequence length="37" mass="4333">MDSISDCLCGGLGTVGPFTIHWKNVHYFLERFEEEWD</sequence>
<dbReference type="AlphaFoldDB" id="A0AAE9IKD3"/>
<dbReference type="Proteomes" id="UP001055784">
    <property type="component" value="Chromosome"/>
</dbReference>
<evidence type="ECO:0000313" key="1">
    <source>
        <dbReference type="EMBL" id="URJ52885.1"/>
    </source>
</evidence>
<accession>A0AAE9IKD3</accession>
<reference evidence="1" key="1">
    <citation type="submission" date="2022-11" db="EMBL/GenBank/DDBJ databases">
        <authorList>
            <person name="Vasilchenko N.G."/>
            <person name="Prazdnova E.V."/>
            <person name="Gorovtsov A.V."/>
            <person name="Chistyakov V.A."/>
            <person name="Pak M.L."/>
        </authorList>
    </citation>
    <scope>NUCLEOTIDE SEQUENCE</scope>
    <source>
        <strain evidence="1">R 4.5</strain>
    </source>
</reference>
<proteinExistence type="predicted"/>
<name>A0AAE9IKD3_PAEPO</name>
<evidence type="ECO:0000313" key="2">
    <source>
        <dbReference type="Proteomes" id="UP001055784"/>
    </source>
</evidence>
<dbReference type="EMBL" id="CP097770">
    <property type="protein sequence ID" value="URJ52885.1"/>
    <property type="molecule type" value="Genomic_DNA"/>
</dbReference>
<organism evidence="1 2">
    <name type="scientific">Paenibacillus polymyxa</name>
    <name type="common">Bacillus polymyxa</name>
    <dbReference type="NCBI Taxonomy" id="1406"/>
    <lineage>
        <taxon>Bacteria</taxon>
        <taxon>Bacillati</taxon>
        <taxon>Bacillota</taxon>
        <taxon>Bacilli</taxon>
        <taxon>Bacillales</taxon>
        <taxon>Paenibacillaceae</taxon>
        <taxon>Paenibacillus</taxon>
    </lineage>
</organism>
<gene>
    <name evidence="1" type="ORF">MF626_002447</name>
</gene>
<protein>
    <submittedName>
        <fullName evidence="1">Uncharacterized protein</fullName>
    </submittedName>
</protein>